<evidence type="ECO:0000259" key="13">
    <source>
        <dbReference type="PROSITE" id="PS51037"/>
    </source>
</evidence>
<sequence>MSGIKRTVKETDPDYEDVSVALPNKRHKAIENSARDAAVQKIETIIKEQFALEMKNKEHEIEVIDQRLIEARRMMDKLRACIVANYYASAGLLKVSEGSKTCDTMVFNHPAIKKFLESPSRSSSPANQRSETPSANHSESDSLSQHNDFLSDKDTNSNMDVEERLSNNTEQRPSRNSGRDTSSITGSHKTEQRNADLAVDETSRLFVKKTIVVGNVSKYIPPDKREENDQSTHKWMVYVRGSRREPSINHFVKKVWFFLHPSYKPNDLVEVREPPFHLTRRGWGEFPVRVQVHFKDSQNKRIDIIHNLKLDRTYTGLQTLGAETVVDVELHRHSLGEDSAYPRSSESDISDAPPSLPLTIPAPVKASSPIKPSHDPVPDSSVEKGFPASTEAERHTTFYSLPSSVERTPTKMTTSQKVTFCSHGNSAFQPIASSCKIVPQSQVPNPESPGKSFQPITMSCKIVSGSPISTPSPSPLPRTPTSTPVHVKQGTTSSVINNPYVIVDKPGQVIGATTPTAGSPTSKLSTASQASQGTGSPIPKIHGSSFVTSTVKQEDSLFASMPPLCPIGSHPKVQSPKPITGGLGAFTKVVGVPVGSTLPSTVKQAVAISGGQILVAKASSSVTKAVGPKQVVTQGVAKAIVSGGGGTIVAQPVQALTKAQVTAAGPQKSGSQGSVMATLQLPATNLANLANLPPGTKLYLTTNSKNPSGKGKLLLIPQGAILRATNNANLQSGSAGGGGGGGGGGGSGGGSSGGGGGGGGSSNTGGGGTAAQSPAGPGGISQHLTYTSYILKQTPQGTFLVGQPSPQTSGKQLTTGSVVQGTLGVSTSSAQGQQTLKVISGQKTTLFTQAAPGGQASLMKISDSTLKSVPATSQLSKPGTTMLRVAGGVITTATSPAVALSANGPAQQQSEGAAPSSSSTMGAVMKTSGQQQVCVSQAAMGTCKAAAPSVISATSLVSTPNPISGKATVSGLLKIHSSQSNPQQAVLTIPSQLKPLSVNTSGGVQTILMPVNKVVQSFSASKSPAIVPAATPAPVVPSSAPATVTKVKTEPETPGPSCLSQDGQTAVKTEESSELGSYVIKIDHLETVQQLLTAIVKKIPLITAKSEDASCFSAKSVEQYYGWNIGKRRAAEWQRAMTMRKVLQEILEKNPRFHHLTPLKTKHIAHWCRCHGYTPPDPESLRSEGDSIEDVLTQIDSEPECPSSFSSADNLCRKLEDLQQFQKSEPENEEEVDILSLSEPLKINIKKEQEEKQEEMKFYLPPTPGSEFIGDITQKIGITLQPVALHRNVYASVVEDMILKATEQLVSDILRQALAVGYQAASHNRIPKEITVSNIHQAICNIPFLDFLTNKHMGILNEDQ</sequence>
<keyword evidence="6 10" id="KW-0539">Nucleus</keyword>
<dbReference type="InterPro" id="IPR055129">
    <property type="entry name" value="YEATS_dom"/>
</dbReference>
<evidence type="ECO:0000256" key="9">
    <source>
        <dbReference type="ARBA" id="ARBA00068329"/>
    </source>
</evidence>
<dbReference type="GO" id="GO:0051726">
    <property type="term" value="P:regulation of cell cycle"/>
    <property type="evidence" value="ECO:0007669"/>
    <property type="project" value="UniProtKB-ARBA"/>
</dbReference>
<dbReference type="CDD" id="cd16907">
    <property type="entry name" value="YEATS_YEATS2_like"/>
    <property type="match status" value="1"/>
</dbReference>
<comment type="subunit">
    <text evidence="8">Component of the ADA2A-containing complex (ATAC), composed of KAT14, KAT2A, TADA2L, TADA3L, ZZ3, MBIP, WDR5, YEATS2, SGF29 and DR1.</text>
</comment>
<comment type="function">
    <text evidence="7">Chromatin reader component of the ATAC complex, a complex with histone acetyltransferase activity on histones H3 and H4. YEATS2 specifically recognizes and binds histone H3 crotonylated at 'Lys-27' (H3K27cr). Crotonylation marks active promoters and enhancers and confers resistance to transcriptional repressors.</text>
</comment>
<proteinExistence type="predicted"/>
<feature type="region of interest" description="Disordered" evidence="12">
    <location>
        <begin position="902"/>
        <end position="924"/>
    </location>
</feature>
<feature type="compositionally biased region" description="Polar residues" evidence="12">
    <location>
        <begin position="166"/>
        <end position="187"/>
    </location>
</feature>
<dbReference type="Ensembl" id="ENSSSCT00045021907.1">
    <property type="protein sequence ID" value="ENSSSCP00045015078.1"/>
    <property type="gene ID" value="ENSSSCG00045012828.1"/>
</dbReference>
<feature type="compositionally biased region" description="Polar residues" evidence="12">
    <location>
        <begin position="513"/>
        <end position="535"/>
    </location>
</feature>
<dbReference type="InterPro" id="IPR038704">
    <property type="entry name" value="YEAST_sf"/>
</dbReference>
<dbReference type="GO" id="GO:0005634">
    <property type="term" value="C:nucleus"/>
    <property type="evidence" value="ECO:0007669"/>
    <property type="project" value="UniProtKB-SubCell"/>
</dbReference>
<feature type="region of interest" description="Disordered" evidence="12">
    <location>
        <begin position="1047"/>
        <end position="1066"/>
    </location>
</feature>
<feature type="region of interest" description="Disordered" evidence="12">
    <location>
        <begin position="337"/>
        <end position="391"/>
    </location>
</feature>
<feature type="compositionally biased region" description="Gly residues" evidence="12">
    <location>
        <begin position="734"/>
        <end position="769"/>
    </location>
</feature>
<evidence type="ECO:0000256" key="1">
    <source>
        <dbReference type="ARBA" id="ARBA00004123"/>
    </source>
</evidence>
<dbReference type="Pfam" id="PF22951">
    <property type="entry name" value="3HBD"/>
    <property type="match status" value="1"/>
</dbReference>
<organism evidence="14 15">
    <name type="scientific">Sus scrofa</name>
    <name type="common">Pig</name>
    <dbReference type="NCBI Taxonomy" id="9823"/>
    <lineage>
        <taxon>Eukaryota</taxon>
        <taxon>Metazoa</taxon>
        <taxon>Chordata</taxon>
        <taxon>Craniata</taxon>
        <taxon>Vertebrata</taxon>
        <taxon>Euteleostomi</taxon>
        <taxon>Mammalia</taxon>
        <taxon>Eutheria</taxon>
        <taxon>Laurasiatheria</taxon>
        <taxon>Artiodactyla</taxon>
        <taxon>Suina</taxon>
        <taxon>Suidae</taxon>
        <taxon>Sus</taxon>
    </lineage>
</organism>
<evidence type="ECO:0000256" key="11">
    <source>
        <dbReference type="SAM" id="Coils"/>
    </source>
</evidence>
<reference evidence="14" key="1">
    <citation type="submission" date="2025-08" db="UniProtKB">
        <authorList>
            <consortium name="Ensembl"/>
        </authorList>
    </citation>
    <scope>IDENTIFICATION</scope>
</reference>
<dbReference type="InterPro" id="IPR055127">
    <property type="entry name" value="YEATS2_3HBD"/>
</dbReference>
<feature type="compositionally biased region" description="Polar residues" evidence="12">
    <location>
        <begin position="904"/>
        <end position="924"/>
    </location>
</feature>
<dbReference type="FunFam" id="2.60.40.1970:FF:000001">
    <property type="entry name" value="YEATS domain containing 2"/>
    <property type="match status" value="1"/>
</dbReference>
<dbReference type="GO" id="GO:0051302">
    <property type="term" value="P:regulation of cell division"/>
    <property type="evidence" value="ECO:0007669"/>
    <property type="project" value="UniProtKB-ARBA"/>
</dbReference>
<dbReference type="InterPro" id="IPR005033">
    <property type="entry name" value="YEATS"/>
</dbReference>
<feature type="compositionally biased region" description="Basic and acidic residues" evidence="12">
    <location>
        <begin position="149"/>
        <end position="165"/>
    </location>
</feature>
<evidence type="ECO:0000256" key="7">
    <source>
        <dbReference type="ARBA" id="ARBA00060245"/>
    </source>
</evidence>
<name>A0A8D1H8E8_PIG</name>
<keyword evidence="4" id="KW-0832">Ubl conjugation</keyword>
<gene>
    <name evidence="14" type="primary">YEATS2</name>
</gene>
<keyword evidence="2" id="KW-1017">Isopeptide bond</keyword>
<feature type="region of interest" description="Disordered" evidence="12">
    <location>
        <begin position="465"/>
        <end position="487"/>
    </location>
</feature>
<dbReference type="Proteomes" id="UP000694728">
    <property type="component" value="Unplaced"/>
</dbReference>
<feature type="coiled-coil region" evidence="11">
    <location>
        <begin position="47"/>
        <end position="74"/>
    </location>
</feature>
<evidence type="ECO:0000256" key="8">
    <source>
        <dbReference type="ARBA" id="ARBA00065122"/>
    </source>
</evidence>
<evidence type="ECO:0000313" key="15">
    <source>
        <dbReference type="Proteomes" id="UP000694728"/>
    </source>
</evidence>
<dbReference type="Pfam" id="PF03366">
    <property type="entry name" value="YEATS"/>
    <property type="match status" value="1"/>
</dbReference>
<dbReference type="PROSITE" id="PS51037">
    <property type="entry name" value="YEATS"/>
    <property type="match status" value="1"/>
</dbReference>
<feature type="compositionally biased region" description="Polar residues" evidence="12">
    <location>
        <begin position="119"/>
        <end position="148"/>
    </location>
</feature>
<evidence type="ECO:0000313" key="14">
    <source>
        <dbReference type="Ensembl" id="ENSSSCP00045015078.1"/>
    </source>
</evidence>
<evidence type="ECO:0000256" key="12">
    <source>
        <dbReference type="SAM" id="MobiDB-lite"/>
    </source>
</evidence>
<feature type="region of interest" description="Disordered" evidence="12">
    <location>
        <begin position="732"/>
        <end position="779"/>
    </location>
</feature>
<protein>
    <recommendedName>
        <fullName evidence="9">YEATS domain-containing protein 2</fullName>
    </recommendedName>
</protein>
<feature type="domain" description="YEATS" evidence="13">
    <location>
        <begin position="201"/>
        <end position="346"/>
    </location>
</feature>
<evidence type="ECO:0000256" key="6">
    <source>
        <dbReference type="ARBA" id="ARBA00023242"/>
    </source>
</evidence>
<accession>A0A8D1H8E8</accession>
<dbReference type="GO" id="GO:0006355">
    <property type="term" value="P:regulation of DNA-templated transcription"/>
    <property type="evidence" value="ECO:0007669"/>
    <property type="project" value="InterPro"/>
</dbReference>
<evidence type="ECO:0000256" key="5">
    <source>
        <dbReference type="ARBA" id="ARBA00023054"/>
    </source>
</evidence>
<evidence type="ECO:0000256" key="2">
    <source>
        <dbReference type="ARBA" id="ARBA00022499"/>
    </source>
</evidence>
<keyword evidence="5 11" id="KW-0175">Coiled coil</keyword>
<evidence type="ECO:0000256" key="4">
    <source>
        <dbReference type="ARBA" id="ARBA00022843"/>
    </source>
</evidence>
<comment type="subcellular location">
    <subcellularLocation>
        <location evidence="1 10">Nucleus</location>
    </subcellularLocation>
</comment>
<keyword evidence="3" id="KW-0597">Phosphoprotein</keyword>
<feature type="region of interest" description="Disordered" evidence="12">
    <location>
        <begin position="117"/>
        <end position="197"/>
    </location>
</feature>
<dbReference type="PANTHER" id="PTHR23195">
    <property type="entry name" value="YEATS DOMAIN"/>
    <property type="match status" value="1"/>
</dbReference>
<feature type="region of interest" description="Disordered" evidence="12">
    <location>
        <begin position="513"/>
        <end position="542"/>
    </location>
</feature>
<evidence type="ECO:0000256" key="3">
    <source>
        <dbReference type="ARBA" id="ARBA00022553"/>
    </source>
</evidence>
<dbReference type="GO" id="GO:0140672">
    <property type="term" value="C:ATAC complex"/>
    <property type="evidence" value="ECO:0007669"/>
    <property type="project" value="UniProtKB-ARBA"/>
</dbReference>
<evidence type="ECO:0000256" key="10">
    <source>
        <dbReference type="PROSITE-ProRule" id="PRU00376"/>
    </source>
</evidence>
<dbReference type="Gene3D" id="2.60.40.1970">
    <property type="entry name" value="YEATS domain"/>
    <property type="match status" value="1"/>
</dbReference>